<keyword evidence="3 8" id="KW-1133">Transmembrane helix</keyword>
<dbReference type="PROSITE" id="PS50850">
    <property type="entry name" value="MFS"/>
    <property type="match status" value="1"/>
</dbReference>
<protein>
    <submittedName>
        <fullName evidence="10">General substrate transporter</fullName>
    </submittedName>
</protein>
<dbReference type="EMBL" id="LEKV01001506">
    <property type="protein sequence ID" value="KVI07481.1"/>
    <property type="molecule type" value="Genomic_DNA"/>
</dbReference>
<feature type="domain" description="Major facilitator superfamily (MFS) profile" evidence="9">
    <location>
        <begin position="1"/>
        <end position="348"/>
    </location>
</feature>
<dbReference type="InterPro" id="IPR036259">
    <property type="entry name" value="MFS_trans_sf"/>
</dbReference>
<dbReference type="Pfam" id="PF00083">
    <property type="entry name" value="Sugar_tr"/>
    <property type="match status" value="1"/>
</dbReference>
<proteinExistence type="inferred from homology"/>
<name>A0A103YE87_CYNCS</name>
<dbReference type="Proteomes" id="UP000243975">
    <property type="component" value="Unassembled WGS sequence"/>
</dbReference>
<evidence type="ECO:0000313" key="10">
    <source>
        <dbReference type="EMBL" id="KVI07481.1"/>
    </source>
</evidence>
<gene>
    <name evidence="10" type="ORF">Ccrd_014177</name>
</gene>
<dbReference type="PANTHER" id="PTHR24064">
    <property type="entry name" value="SOLUTE CARRIER FAMILY 22 MEMBER"/>
    <property type="match status" value="1"/>
</dbReference>
<feature type="transmembrane region" description="Helical" evidence="8">
    <location>
        <begin position="113"/>
        <end position="130"/>
    </location>
</feature>
<feature type="region of interest" description="Disordered" evidence="7">
    <location>
        <begin position="281"/>
        <end position="348"/>
    </location>
</feature>
<dbReference type="InterPro" id="IPR020846">
    <property type="entry name" value="MFS_dom"/>
</dbReference>
<dbReference type="GO" id="GO:0022857">
    <property type="term" value="F:transmembrane transporter activity"/>
    <property type="evidence" value="ECO:0007669"/>
    <property type="project" value="InterPro"/>
</dbReference>
<reference evidence="10 11" key="1">
    <citation type="journal article" date="2016" name="Sci. Rep.">
        <title>The genome sequence of the outbreeding globe artichoke constructed de novo incorporating a phase-aware low-pass sequencing strategy of F1 progeny.</title>
        <authorList>
            <person name="Scaglione D."/>
            <person name="Reyes-Chin-Wo S."/>
            <person name="Acquadro A."/>
            <person name="Froenicke L."/>
            <person name="Portis E."/>
            <person name="Beitel C."/>
            <person name="Tirone M."/>
            <person name="Mauro R."/>
            <person name="Lo Monaco A."/>
            <person name="Mauromicale G."/>
            <person name="Faccioli P."/>
            <person name="Cattivelli L."/>
            <person name="Rieseberg L."/>
            <person name="Michelmore R."/>
            <person name="Lanteri S."/>
        </authorList>
    </citation>
    <scope>NUCLEOTIDE SEQUENCE [LARGE SCALE GENOMIC DNA]</scope>
    <source>
        <strain evidence="10">2C</strain>
    </source>
</reference>
<organism evidence="10 11">
    <name type="scientific">Cynara cardunculus var. scolymus</name>
    <name type="common">Globe artichoke</name>
    <name type="synonym">Cynara scolymus</name>
    <dbReference type="NCBI Taxonomy" id="59895"/>
    <lineage>
        <taxon>Eukaryota</taxon>
        <taxon>Viridiplantae</taxon>
        <taxon>Streptophyta</taxon>
        <taxon>Embryophyta</taxon>
        <taxon>Tracheophyta</taxon>
        <taxon>Spermatophyta</taxon>
        <taxon>Magnoliopsida</taxon>
        <taxon>eudicotyledons</taxon>
        <taxon>Gunneridae</taxon>
        <taxon>Pentapetalae</taxon>
        <taxon>asterids</taxon>
        <taxon>campanulids</taxon>
        <taxon>Asterales</taxon>
        <taxon>Asteraceae</taxon>
        <taxon>Carduoideae</taxon>
        <taxon>Cardueae</taxon>
        <taxon>Carduinae</taxon>
        <taxon>Cynara</taxon>
    </lineage>
</organism>
<dbReference type="Gene3D" id="1.20.1250.20">
    <property type="entry name" value="MFS general substrate transporter like domains"/>
    <property type="match status" value="1"/>
</dbReference>
<comment type="catalytic activity">
    <reaction evidence="6">
        <text>phosphate(in) + H(+)(in) = phosphate(out) + H(+)(out)</text>
        <dbReference type="Rhea" id="RHEA:29939"/>
        <dbReference type="ChEBI" id="CHEBI:15378"/>
        <dbReference type="ChEBI" id="CHEBI:43474"/>
    </reaction>
    <physiologicalReaction direction="right-to-left" evidence="6">
        <dbReference type="Rhea" id="RHEA:29941"/>
    </physiologicalReaction>
</comment>
<evidence type="ECO:0000313" key="11">
    <source>
        <dbReference type="Proteomes" id="UP000243975"/>
    </source>
</evidence>
<dbReference type="GO" id="GO:0016020">
    <property type="term" value="C:membrane"/>
    <property type="evidence" value="ECO:0007669"/>
    <property type="project" value="UniProtKB-SubCell"/>
</dbReference>
<comment type="subcellular location">
    <subcellularLocation>
        <location evidence="1">Membrane</location>
        <topology evidence="1">Multi-pass membrane protein</topology>
    </subcellularLocation>
</comment>
<feature type="transmembrane region" description="Helical" evidence="8">
    <location>
        <begin position="151"/>
        <end position="170"/>
    </location>
</feature>
<evidence type="ECO:0000259" key="9">
    <source>
        <dbReference type="PROSITE" id="PS50850"/>
    </source>
</evidence>
<evidence type="ECO:0000256" key="1">
    <source>
        <dbReference type="ARBA" id="ARBA00004141"/>
    </source>
</evidence>
<evidence type="ECO:0000256" key="6">
    <source>
        <dbReference type="ARBA" id="ARBA00049011"/>
    </source>
</evidence>
<dbReference type="Gramene" id="KVI07481">
    <property type="protein sequence ID" value="KVI07481"/>
    <property type="gene ID" value="Ccrd_014177"/>
</dbReference>
<keyword evidence="2 8" id="KW-0812">Transmembrane</keyword>
<evidence type="ECO:0000256" key="7">
    <source>
        <dbReference type="SAM" id="MobiDB-lite"/>
    </source>
</evidence>
<dbReference type="OMA" id="QTHERKH"/>
<feature type="transmembrane region" description="Helical" evidence="8">
    <location>
        <begin position="57"/>
        <end position="76"/>
    </location>
</feature>
<keyword evidence="4 8" id="KW-0472">Membrane</keyword>
<feature type="transmembrane region" description="Helical" evidence="8">
    <location>
        <begin position="20"/>
        <end position="37"/>
    </location>
</feature>
<evidence type="ECO:0000256" key="4">
    <source>
        <dbReference type="ARBA" id="ARBA00023136"/>
    </source>
</evidence>
<keyword evidence="11" id="KW-1185">Reference proteome</keyword>
<sequence length="348" mass="38944">MASRNLQVLTALDGAKTQWYHFTAVVIAGMGFFTKMLGRIYYHKPSSLKPGMLPPNVSAAINGVALVGTLAGQLFYGCLGDKLGRKKVYGITLMLMCLCSIASGLSFWRNPKLVMATLCFFRFWLGFGIGDDYPSSATIMSEYSNKKTRRVYRGAGGMFAIIMSSVFDARFKAPSYEVDPIRSTVPEADYVWRIILMVGAFPALLTYYWRMKMPETARYTALVAKQANQPAMDMSKVLQMEIPAEQQKIAPGYRPEKTRIDYWVQTDGGLPWQTYVRRKEIPNSRSQQHEEVGQNGKRKQQKHNVGTWLTQCPATKYRSLESSSESAGGGELGGNPQRVFENELNSGV</sequence>
<comment type="caution">
    <text evidence="10">The sequence shown here is derived from an EMBL/GenBank/DDBJ whole genome shotgun (WGS) entry which is preliminary data.</text>
</comment>
<evidence type="ECO:0000256" key="8">
    <source>
        <dbReference type="SAM" id="Phobius"/>
    </source>
</evidence>
<evidence type="ECO:0000256" key="3">
    <source>
        <dbReference type="ARBA" id="ARBA00022989"/>
    </source>
</evidence>
<feature type="compositionally biased region" description="Basic and acidic residues" evidence="7">
    <location>
        <begin position="281"/>
        <end position="292"/>
    </location>
</feature>
<dbReference type="AlphaFoldDB" id="A0A103YE87"/>
<evidence type="ECO:0000256" key="5">
    <source>
        <dbReference type="ARBA" id="ARBA00044504"/>
    </source>
</evidence>
<dbReference type="STRING" id="59895.A0A103YE87"/>
<accession>A0A103YE87</accession>
<feature type="compositionally biased region" description="Polar residues" evidence="7">
    <location>
        <begin position="303"/>
        <end position="313"/>
    </location>
</feature>
<dbReference type="SUPFAM" id="SSF103473">
    <property type="entry name" value="MFS general substrate transporter"/>
    <property type="match status" value="1"/>
</dbReference>
<feature type="transmembrane region" description="Helical" evidence="8">
    <location>
        <begin position="88"/>
        <end position="107"/>
    </location>
</feature>
<evidence type="ECO:0000256" key="2">
    <source>
        <dbReference type="ARBA" id="ARBA00022692"/>
    </source>
</evidence>
<comment type="similarity">
    <text evidence="5">Belongs to the major facilitator superfamily. Phosphate:H(+) symporter (TC 2.A.1.9) family.</text>
</comment>
<dbReference type="InterPro" id="IPR005828">
    <property type="entry name" value="MFS_sugar_transport-like"/>
</dbReference>
<feature type="transmembrane region" description="Helical" evidence="8">
    <location>
        <begin position="190"/>
        <end position="209"/>
    </location>
</feature>